<name>A0A426Y2L2_ENSVE</name>
<comment type="caution">
    <text evidence="1">The sequence shown here is derived from an EMBL/GenBank/DDBJ whole genome shotgun (WGS) entry which is preliminary data.</text>
</comment>
<dbReference type="AlphaFoldDB" id="A0A426Y2L2"/>
<evidence type="ECO:0000313" key="1">
    <source>
        <dbReference type="EMBL" id="RRT45781.1"/>
    </source>
</evidence>
<evidence type="ECO:0000313" key="2">
    <source>
        <dbReference type="Proteomes" id="UP000287651"/>
    </source>
</evidence>
<dbReference type="Proteomes" id="UP000287651">
    <property type="component" value="Unassembled WGS sequence"/>
</dbReference>
<gene>
    <name evidence="1" type="ORF">B296_00031663</name>
</gene>
<dbReference type="EMBL" id="AMZH03015608">
    <property type="protein sequence ID" value="RRT45781.1"/>
    <property type="molecule type" value="Genomic_DNA"/>
</dbReference>
<sequence length="106" mass="12541">MVRITSRRTIPITTTSGTLLRRSLWVPRAYPVHKAVAPVNSLNLTQHFQGKKHNARLFQQFDKKKTRNEMVWCHECKDPNPHQQQRLHLVAFTVMKPWWPMVEAKD</sequence>
<organism evidence="1 2">
    <name type="scientific">Ensete ventricosum</name>
    <name type="common">Abyssinian banana</name>
    <name type="synonym">Musa ensete</name>
    <dbReference type="NCBI Taxonomy" id="4639"/>
    <lineage>
        <taxon>Eukaryota</taxon>
        <taxon>Viridiplantae</taxon>
        <taxon>Streptophyta</taxon>
        <taxon>Embryophyta</taxon>
        <taxon>Tracheophyta</taxon>
        <taxon>Spermatophyta</taxon>
        <taxon>Magnoliopsida</taxon>
        <taxon>Liliopsida</taxon>
        <taxon>Zingiberales</taxon>
        <taxon>Musaceae</taxon>
        <taxon>Ensete</taxon>
    </lineage>
</organism>
<protein>
    <submittedName>
        <fullName evidence="1">Uncharacterized protein</fullName>
    </submittedName>
</protein>
<reference evidence="1 2" key="1">
    <citation type="journal article" date="2014" name="Agronomy (Basel)">
        <title>A Draft Genome Sequence for Ensete ventricosum, the Drought-Tolerant Tree Against Hunger.</title>
        <authorList>
            <person name="Harrison J."/>
            <person name="Moore K.A."/>
            <person name="Paszkiewicz K."/>
            <person name="Jones T."/>
            <person name="Grant M."/>
            <person name="Ambacheew D."/>
            <person name="Muzemil S."/>
            <person name="Studholme D.J."/>
        </authorList>
    </citation>
    <scope>NUCLEOTIDE SEQUENCE [LARGE SCALE GENOMIC DNA]</scope>
</reference>
<accession>A0A426Y2L2</accession>
<proteinExistence type="predicted"/>